<dbReference type="Proteomes" id="UP001500979">
    <property type="component" value="Unassembled WGS sequence"/>
</dbReference>
<feature type="transmembrane region" description="Helical" evidence="1">
    <location>
        <begin position="106"/>
        <end position="125"/>
    </location>
</feature>
<keyword evidence="1" id="KW-0472">Membrane</keyword>
<keyword evidence="1" id="KW-0812">Transmembrane</keyword>
<feature type="transmembrane region" description="Helical" evidence="1">
    <location>
        <begin position="64"/>
        <end position="85"/>
    </location>
</feature>
<accession>A0ABN3V6S5</accession>
<organism evidence="2 3">
    <name type="scientific">Saccharopolyspora taberi</name>
    <dbReference type="NCBI Taxonomy" id="60895"/>
    <lineage>
        <taxon>Bacteria</taxon>
        <taxon>Bacillati</taxon>
        <taxon>Actinomycetota</taxon>
        <taxon>Actinomycetes</taxon>
        <taxon>Pseudonocardiales</taxon>
        <taxon>Pseudonocardiaceae</taxon>
        <taxon>Saccharopolyspora</taxon>
    </lineage>
</organism>
<evidence type="ECO:0008006" key="4">
    <source>
        <dbReference type="Google" id="ProtNLM"/>
    </source>
</evidence>
<evidence type="ECO:0000256" key="1">
    <source>
        <dbReference type="SAM" id="Phobius"/>
    </source>
</evidence>
<keyword evidence="3" id="KW-1185">Reference proteome</keyword>
<feature type="transmembrane region" description="Helical" evidence="1">
    <location>
        <begin position="159"/>
        <end position="177"/>
    </location>
</feature>
<gene>
    <name evidence="2" type="ORF">GCM10010470_13580</name>
</gene>
<comment type="caution">
    <text evidence="2">The sequence shown here is derived from an EMBL/GenBank/DDBJ whole genome shotgun (WGS) entry which is preliminary data.</text>
</comment>
<feature type="transmembrane region" description="Helical" evidence="1">
    <location>
        <begin position="32"/>
        <end position="52"/>
    </location>
</feature>
<evidence type="ECO:0000313" key="2">
    <source>
        <dbReference type="EMBL" id="GAA2780999.1"/>
    </source>
</evidence>
<dbReference type="EMBL" id="BAAAUX010000006">
    <property type="protein sequence ID" value="GAA2780999.1"/>
    <property type="molecule type" value="Genomic_DNA"/>
</dbReference>
<protein>
    <recommendedName>
        <fullName evidence="4">Transporter</fullName>
    </recommendedName>
</protein>
<keyword evidence="1" id="KW-1133">Transmembrane helix</keyword>
<feature type="transmembrane region" description="Helical" evidence="1">
    <location>
        <begin position="183"/>
        <end position="201"/>
    </location>
</feature>
<feature type="transmembrane region" description="Helical" evidence="1">
    <location>
        <begin position="131"/>
        <end position="152"/>
    </location>
</feature>
<sequence>MSERPASPAEMLALAEQQQKHAERHLAGRPGLLPGAWGLAWLLAFGELYLTVGPDPVIPVPTPIPLVLFFGILACAGVATGVHFARTTRGLRGPGPTGGAMHGWTWTLGFLCLGAMAGAMAKLGIPPEAYALLWSAGAGLLTGVLFMSGAALAADPRQYLIGGWILLVNAIGAFAGIPGHYLVMSLGCGGGLLLLALVSSMRRRRA</sequence>
<name>A0ABN3V6S5_9PSEU</name>
<dbReference type="RefSeq" id="WP_344678569.1">
    <property type="nucleotide sequence ID" value="NZ_BAAAUX010000006.1"/>
</dbReference>
<reference evidence="2 3" key="1">
    <citation type="journal article" date="2019" name="Int. J. Syst. Evol. Microbiol.">
        <title>The Global Catalogue of Microorganisms (GCM) 10K type strain sequencing project: providing services to taxonomists for standard genome sequencing and annotation.</title>
        <authorList>
            <consortium name="The Broad Institute Genomics Platform"/>
            <consortium name="The Broad Institute Genome Sequencing Center for Infectious Disease"/>
            <person name="Wu L."/>
            <person name="Ma J."/>
        </authorList>
    </citation>
    <scope>NUCLEOTIDE SEQUENCE [LARGE SCALE GENOMIC DNA]</scope>
    <source>
        <strain evidence="2 3">JCM 9383</strain>
    </source>
</reference>
<evidence type="ECO:0000313" key="3">
    <source>
        <dbReference type="Proteomes" id="UP001500979"/>
    </source>
</evidence>
<proteinExistence type="predicted"/>